<keyword evidence="3" id="KW-1185">Reference proteome</keyword>
<feature type="region of interest" description="Disordered" evidence="1">
    <location>
        <begin position="730"/>
        <end position="751"/>
    </location>
</feature>
<dbReference type="AlphaFoldDB" id="A0A835SM24"/>
<comment type="caution">
    <text evidence="2">The sequence shown here is derived from an EMBL/GenBank/DDBJ whole genome shotgun (WGS) entry which is preliminary data.</text>
</comment>
<name>A0A835SM24_CHLIN</name>
<dbReference type="OrthoDB" id="9987145at2759"/>
<dbReference type="EMBL" id="JAEHOC010000051">
    <property type="protein sequence ID" value="KAG2425973.1"/>
    <property type="molecule type" value="Genomic_DNA"/>
</dbReference>
<feature type="compositionally biased region" description="Low complexity" evidence="1">
    <location>
        <begin position="581"/>
        <end position="615"/>
    </location>
</feature>
<evidence type="ECO:0000256" key="1">
    <source>
        <dbReference type="SAM" id="MobiDB-lite"/>
    </source>
</evidence>
<dbReference type="Pfam" id="PF09752">
    <property type="entry name" value="ABHD18"/>
    <property type="match status" value="2"/>
</dbReference>
<proteinExistence type="predicted"/>
<dbReference type="Proteomes" id="UP000650467">
    <property type="component" value="Unassembled WGS sequence"/>
</dbReference>
<feature type="compositionally biased region" description="Low complexity" evidence="1">
    <location>
        <begin position="478"/>
        <end position="493"/>
    </location>
</feature>
<organism evidence="2 3">
    <name type="scientific">Chlamydomonas incerta</name>
    <dbReference type="NCBI Taxonomy" id="51695"/>
    <lineage>
        <taxon>Eukaryota</taxon>
        <taxon>Viridiplantae</taxon>
        <taxon>Chlorophyta</taxon>
        <taxon>core chlorophytes</taxon>
        <taxon>Chlorophyceae</taxon>
        <taxon>CS clade</taxon>
        <taxon>Chlamydomonadales</taxon>
        <taxon>Chlamydomonadaceae</taxon>
        <taxon>Chlamydomonas</taxon>
    </lineage>
</organism>
<evidence type="ECO:0000313" key="3">
    <source>
        <dbReference type="Proteomes" id="UP000650467"/>
    </source>
</evidence>
<evidence type="ECO:0000313" key="2">
    <source>
        <dbReference type="EMBL" id="KAG2425973.1"/>
    </source>
</evidence>
<feature type="region of interest" description="Disordered" evidence="1">
    <location>
        <begin position="145"/>
        <end position="184"/>
    </location>
</feature>
<accession>A0A835SM24</accession>
<feature type="region of interest" description="Disordered" evidence="1">
    <location>
        <begin position="446"/>
        <end position="493"/>
    </location>
</feature>
<feature type="compositionally biased region" description="Low complexity" evidence="1">
    <location>
        <begin position="526"/>
        <end position="566"/>
    </location>
</feature>
<dbReference type="PANTHER" id="PTHR13617">
    <property type="entry name" value="PROTEIN ABHD18"/>
    <property type="match status" value="1"/>
</dbReference>
<sequence length="751" mass="77718">MAASRLDKLFRAAAGPRFEALQGAIQDLSSTTLSQLAASSGPALDHLYARIGALNGPFFPRGWGNLSVVNYDEDLKHLVAAPPASIRLDWRLVERGNREGVDYMLYEGSFRTPCLQRVYDALPPESRTGRVQLLIPAKMRPFHPLLQPGQDPLLQPPPAGGSGGGSWQQHHHLQQQQQSQQQHSFMPYDQWRGDSAGAAAVADALHWQRGPGTAAAAAAAAAAAKSAADAPACVIHLAATGDQTFGRRLRLGFPLLKDNICSLVLESPFYGARRPAAQRGSKLLRVSDLLTLGWATIAESVNLLHWLRAEGYGPLGMCGLSMGGVHACMTAGLYPGDVAVTPLLAPRSAAVAYCDGAMRAVMAWEPLLKEVDENNNHVLQVVKAAGRAVAVSLPARGAGAASAAAPAHAGAYGGGGVALMREATYALADLELQAEGRGMAAAVAAAEGGSSSSSSSSARGSVASREAASAGLNGGSRNGSSSRNSSSSSTSSSSNLAAGLLQRLPSVSVMDLYDSLVAAALRASSSLRGGGSSSSISSPDALSGSLAGASSASASGAAPAAAEQQQPLPPRASDVPYPLPAATASASEAAAPDGSSSSHRSSSTVAASTSAATSSTGPAVLGAALLGDLGRAVKALRAGDRRLDQPDTVLRLKRVLETYTDVTRYPRPRRTDAAVIVAARDDAYVSQQSVQQLHQYWAGSELRMVSGGHVSAFLMHQDAFRAAIRDSLSRLAAPPPPPHHHHHHHHTSSRP</sequence>
<protein>
    <submittedName>
        <fullName evidence="2">Uncharacterized protein</fullName>
    </submittedName>
</protein>
<feature type="compositionally biased region" description="Low complexity" evidence="1">
    <location>
        <begin position="174"/>
        <end position="184"/>
    </location>
</feature>
<dbReference type="SUPFAM" id="SSF53474">
    <property type="entry name" value="alpha/beta-Hydrolases"/>
    <property type="match status" value="1"/>
</dbReference>
<dbReference type="InterPro" id="IPR019149">
    <property type="entry name" value="ABHD18"/>
</dbReference>
<feature type="compositionally biased region" description="Basic residues" evidence="1">
    <location>
        <begin position="738"/>
        <end position="751"/>
    </location>
</feature>
<feature type="compositionally biased region" description="Low complexity" evidence="1">
    <location>
        <begin position="446"/>
        <end position="471"/>
    </location>
</feature>
<reference evidence="2" key="1">
    <citation type="journal article" date="2020" name="bioRxiv">
        <title>Comparative genomics of Chlamydomonas.</title>
        <authorList>
            <person name="Craig R.J."/>
            <person name="Hasan A.R."/>
            <person name="Ness R.W."/>
            <person name="Keightley P.D."/>
        </authorList>
    </citation>
    <scope>NUCLEOTIDE SEQUENCE</scope>
    <source>
        <strain evidence="2">SAG 7.73</strain>
    </source>
</reference>
<gene>
    <name evidence="2" type="ORF">HXX76_013344</name>
</gene>
<feature type="region of interest" description="Disordered" evidence="1">
    <location>
        <begin position="526"/>
        <end position="615"/>
    </location>
</feature>
<dbReference type="Gene3D" id="3.40.50.1820">
    <property type="entry name" value="alpha/beta hydrolase"/>
    <property type="match status" value="2"/>
</dbReference>
<dbReference type="PANTHER" id="PTHR13617:SF14">
    <property type="entry name" value="PROTEIN ABHD18"/>
    <property type="match status" value="1"/>
</dbReference>
<dbReference type="InterPro" id="IPR029058">
    <property type="entry name" value="AB_hydrolase_fold"/>
</dbReference>